<dbReference type="GO" id="GO:0032026">
    <property type="term" value="P:response to magnesium ion"/>
    <property type="evidence" value="ECO:0007669"/>
    <property type="project" value="UniProtKB-ARBA"/>
</dbReference>
<comment type="similarity">
    <text evidence="2">Belongs to the ACDP family.</text>
</comment>
<comment type="caution">
    <text evidence="18">The sequence shown here is derived from an EMBL/GenBank/DDBJ whole genome shotgun (WGS) entry which is preliminary data.</text>
</comment>
<feature type="region of interest" description="Disordered" evidence="12">
    <location>
        <begin position="798"/>
        <end position="873"/>
    </location>
</feature>
<gene>
    <name evidence="18" type="ORF">MSPICULIGERA_LOCUS7236</name>
</gene>
<dbReference type="PANTHER" id="PTHR12064">
    <property type="entry name" value="METAL TRANSPORTER CNNM"/>
    <property type="match status" value="1"/>
</dbReference>
<dbReference type="Pfam" id="PF00571">
    <property type="entry name" value="CBS"/>
    <property type="match status" value="1"/>
</dbReference>
<feature type="domain" description="CNNM transmembrane" evidence="17">
    <location>
        <begin position="200"/>
        <end position="378"/>
    </location>
</feature>
<evidence type="ECO:0000256" key="9">
    <source>
        <dbReference type="ARBA" id="ARBA00023180"/>
    </source>
</evidence>
<feature type="transmembrane region" description="Helical" evidence="13">
    <location>
        <begin position="319"/>
        <end position="339"/>
    </location>
</feature>
<dbReference type="AlphaFoldDB" id="A0AA36G0H7"/>
<accession>A0AA36G0H7</accession>
<evidence type="ECO:0008006" key="20">
    <source>
        <dbReference type="Google" id="ProtNLM"/>
    </source>
</evidence>
<dbReference type="SUPFAM" id="SSF54631">
    <property type="entry name" value="CBS-domain pair"/>
    <property type="match status" value="1"/>
</dbReference>
<dbReference type="PROSITE" id="PS51846">
    <property type="entry name" value="CNNM"/>
    <property type="match status" value="1"/>
</dbReference>
<dbReference type="InterPro" id="IPR000644">
    <property type="entry name" value="CBS_dom"/>
</dbReference>
<evidence type="ECO:0000259" key="17">
    <source>
        <dbReference type="PROSITE" id="PS51846"/>
    </source>
</evidence>
<keyword evidence="19" id="KW-1185">Reference proteome</keyword>
<feature type="transmembrane region" description="Helical" evidence="13">
    <location>
        <begin position="263"/>
        <end position="283"/>
    </location>
</feature>
<dbReference type="PROSITE" id="PS51371">
    <property type="entry name" value="CBS"/>
    <property type="match status" value="1"/>
</dbReference>
<evidence type="ECO:0000259" key="16">
    <source>
        <dbReference type="PROSITE" id="PS51371"/>
    </source>
</evidence>
<dbReference type="InterPro" id="IPR002550">
    <property type="entry name" value="CNNM"/>
</dbReference>
<evidence type="ECO:0000256" key="10">
    <source>
        <dbReference type="PROSITE-ProRule" id="PRU00703"/>
    </source>
</evidence>
<proteinExistence type="inferred from homology"/>
<dbReference type="EMBL" id="CATQJA010001808">
    <property type="protein sequence ID" value="CAJ0568722.1"/>
    <property type="molecule type" value="Genomic_DNA"/>
</dbReference>
<keyword evidence="5 11" id="KW-1133">Transmembrane helix</keyword>
<feature type="non-terminal residue" evidence="18">
    <location>
        <position position="1"/>
    </location>
</feature>
<protein>
    <recommendedName>
        <fullName evidence="20">Metal transporter CNNM2</fullName>
    </recommendedName>
</protein>
<dbReference type="SUPFAM" id="SSF51206">
    <property type="entry name" value="cAMP-binding domain-like"/>
    <property type="match status" value="1"/>
</dbReference>
<keyword evidence="6" id="KW-0813">Transport</keyword>
<keyword evidence="3 11" id="KW-0812">Transmembrane</keyword>
<keyword evidence="14" id="KW-0732">Signal</keyword>
<reference evidence="18" key="1">
    <citation type="submission" date="2023-06" db="EMBL/GenBank/DDBJ databases">
        <authorList>
            <person name="Delattre M."/>
        </authorList>
    </citation>
    <scope>NUCLEOTIDE SEQUENCE</scope>
    <source>
        <strain evidence="18">AF72</strain>
    </source>
</reference>
<sequence length="873" mass="96986">MVTGPLRNHSNIGPISSGAVVLLLVSLVSLAAGAPQINAQKTTSLLVDEEPDPEHIGAQQAPRSINVITIQKEPAISGARVEALTTEHEPVFLGHTARGESIVVPDSLIQYSLYGFWLDEVLEIGFTTKTCIEPEYSFDREVFGYQSDKRITLHASFGSHDRELRLCVKHRPKDRVTKPEFDEVAEARTWISTLPAPRKYYFPFPVQVTILAVLLVLSGLFSGLNLGLMALTPQELSLIMKSGSKTERRYAETILPIRERGNLLLCTLLLGNVCVNSAISILLDDLSSGIVALIGSSAGIVIFGEIFPQSVCVKKGLAVGAHTIFLTRFFMVLTFPVAFPISKILDWLLGDEVVAYDRKRLMELIKMNAKDENGLPDELRIAVGAMEISDKTVSDVMTRIDDVFMLHNDTVLNTKAVAEILRMGYTRIPIYSGDRNNVVSLLFVKDLALLDPDDNFTIQMVTSYHKHPLRFVMEDTPLRIMLEEFKRGDYHLAMVQRVVEKDEKDPTYDLVGVVTLEDIVEEILQAEIVDETDAVTDNVFKHRRRGAQAMVPGPPGRSAIPASNVQQPALHQFQADVFKMFTTSPRLQSSLVLLEHATDLSYLCSNEEPSKLSVQMQLVTMQWLTTNHALAFSSEVIASPVLEKLIRQQVRRVELSHLPDMYDPKAVIPRTAKIFTKGEFSDRFVLILEGRALVTIGQDQMTFEAGPWHAFGTELLERLCDHVVAESKRPLNGSRCSLTDRPEQKDRKIGFTPDYSVVVRDDCTFLEISANHYELAYKTSQISKTTARISVGEGPTSNIIRGPLMTDRTGSQSSVSKGCSARDLDPVERVKRNGGGKIRSSSESEQTELLPRCDFLSPRDGSLFSEESGLSDA</sequence>
<dbReference type="FunFam" id="3.10.580.10:FF:000006">
    <property type="entry name" value="DUF21 and CBS domain protein"/>
    <property type="match status" value="1"/>
</dbReference>
<evidence type="ECO:0000256" key="14">
    <source>
        <dbReference type="SAM" id="SignalP"/>
    </source>
</evidence>
<dbReference type="GO" id="GO:1905941">
    <property type="term" value="P:positive regulation of gonad development"/>
    <property type="evidence" value="ECO:0007669"/>
    <property type="project" value="UniProtKB-ARBA"/>
</dbReference>
<feature type="chain" id="PRO_5041269234" description="Metal transporter CNNM2" evidence="14">
    <location>
        <begin position="34"/>
        <end position="873"/>
    </location>
</feature>
<dbReference type="InterPro" id="IPR044751">
    <property type="entry name" value="Ion_transp-like_CBS"/>
</dbReference>
<keyword evidence="7 10" id="KW-0129">CBS domain</keyword>
<evidence type="ECO:0000256" key="1">
    <source>
        <dbReference type="ARBA" id="ARBA00004554"/>
    </source>
</evidence>
<dbReference type="Proteomes" id="UP001177023">
    <property type="component" value="Unassembled WGS sequence"/>
</dbReference>
<dbReference type="GO" id="GO:0008340">
    <property type="term" value="P:determination of adult lifespan"/>
    <property type="evidence" value="ECO:0007669"/>
    <property type="project" value="UniProtKB-ARBA"/>
</dbReference>
<dbReference type="InterPro" id="IPR045095">
    <property type="entry name" value="ACDP"/>
</dbReference>
<dbReference type="GO" id="GO:0022857">
    <property type="term" value="F:transmembrane transporter activity"/>
    <property type="evidence" value="ECO:0007669"/>
    <property type="project" value="TreeGrafter"/>
</dbReference>
<evidence type="ECO:0000256" key="4">
    <source>
        <dbReference type="ARBA" id="ARBA00022737"/>
    </source>
</evidence>
<feature type="transmembrane region" description="Helical" evidence="13">
    <location>
        <begin position="289"/>
        <end position="307"/>
    </location>
</feature>
<dbReference type="InterPro" id="IPR046342">
    <property type="entry name" value="CBS_dom_sf"/>
</dbReference>
<dbReference type="GO" id="GO:0040018">
    <property type="term" value="P:positive regulation of multicellular organism growth"/>
    <property type="evidence" value="ECO:0007669"/>
    <property type="project" value="UniProtKB-ARBA"/>
</dbReference>
<name>A0AA36G0H7_9BILA</name>
<dbReference type="PANTHER" id="PTHR12064:SF94">
    <property type="entry name" value="UNEXTENDED PROTEIN"/>
    <property type="match status" value="1"/>
</dbReference>
<evidence type="ECO:0000256" key="3">
    <source>
        <dbReference type="ARBA" id="ARBA00022692"/>
    </source>
</evidence>
<feature type="transmembrane region" description="Helical" evidence="13">
    <location>
        <begin position="208"/>
        <end position="231"/>
    </location>
</feature>
<dbReference type="CDD" id="cd04590">
    <property type="entry name" value="CBS_pair_CorC_HlyC_assoc"/>
    <property type="match status" value="1"/>
</dbReference>
<dbReference type="Pfam" id="PF01595">
    <property type="entry name" value="CNNM"/>
    <property type="match status" value="1"/>
</dbReference>
<keyword evidence="6" id="KW-0406">Ion transport</keyword>
<dbReference type="Gene3D" id="3.10.580.10">
    <property type="entry name" value="CBS-domain"/>
    <property type="match status" value="1"/>
</dbReference>
<dbReference type="InterPro" id="IPR018490">
    <property type="entry name" value="cNMP-bd_dom_sf"/>
</dbReference>
<evidence type="ECO:0000256" key="8">
    <source>
        <dbReference type="ARBA" id="ARBA00023136"/>
    </source>
</evidence>
<dbReference type="InterPro" id="IPR000595">
    <property type="entry name" value="cNMP-bd_dom"/>
</dbReference>
<evidence type="ECO:0000256" key="2">
    <source>
        <dbReference type="ARBA" id="ARBA00010484"/>
    </source>
</evidence>
<feature type="compositionally biased region" description="Basic and acidic residues" evidence="12">
    <location>
        <begin position="820"/>
        <end position="831"/>
    </location>
</feature>
<evidence type="ECO:0000256" key="12">
    <source>
        <dbReference type="SAM" id="MobiDB-lite"/>
    </source>
</evidence>
<keyword evidence="8 11" id="KW-0472">Membrane</keyword>
<keyword evidence="9" id="KW-0325">Glycoprotein</keyword>
<dbReference type="GO" id="GO:0015693">
    <property type="term" value="P:magnesium ion transport"/>
    <property type="evidence" value="ECO:0007669"/>
    <property type="project" value="UniProtKB-ARBA"/>
</dbReference>
<feature type="signal peptide" evidence="14">
    <location>
        <begin position="1"/>
        <end position="33"/>
    </location>
</feature>
<feature type="compositionally biased region" description="Polar residues" evidence="12">
    <location>
        <begin position="808"/>
        <end position="817"/>
    </location>
</feature>
<dbReference type="GO" id="GO:0016323">
    <property type="term" value="C:basolateral plasma membrane"/>
    <property type="evidence" value="ECO:0007669"/>
    <property type="project" value="UniProtKB-SubCell"/>
</dbReference>
<evidence type="ECO:0000256" key="6">
    <source>
        <dbReference type="ARBA" id="ARBA00023065"/>
    </source>
</evidence>
<dbReference type="GO" id="GO:0010960">
    <property type="term" value="P:magnesium ion homeostasis"/>
    <property type="evidence" value="ECO:0007669"/>
    <property type="project" value="InterPro"/>
</dbReference>
<comment type="subcellular location">
    <subcellularLocation>
        <location evidence="1">Basolateral cell membrane</location>
        <topology evidence="1">Multi-pass membrane protein</topology>
    </subcellularLocation>
</comment>
<dbReference type="GO" id="GO:0040026">
    <property type="term" value="P:positive regulation of vulval development"/>
    <property type="evidence" value="ECO:0007669"/>
    <property type="project" value="UniProtKB-ARBA"/>
</dbReference>
<dbReference type="Pfam" id="PF25562">
    <property type="entry name" value="CNBH_CNNM2_C"/>
    <property type="match status" value="1"/>
</dbReference>
<evidence type="ECO:0000256" key="13">
    <source>
        <dbReference type="SAM" id="Phobius"/>
    </source>
</evidence>
<evidence type="ECO:0000256" key="7">
    <source>
        <dbReference type="ARBA" id="ARBA00023122"/>
    </source>
</evidence>
<evidence type="ECO:0000313" key="19">
    <source>
        <dbReference type="Proteomes" id="UP001177023"/>
    </source>
</evidence>
<dbReference type="PROSITE" id="PS50042">
    <property type="entry name" value="CNMP_BINDING_3"/>
    <property type="match status" value="1"/>
</dbReference>
<keyword evidence="4" id="KW-0677">Repeat</keyword>
<feature type="domain" description="CBS" evidence="16">
    <location>
        <begin position="460"/>
        <end position="531"/>
    </location>
</feature>
<feature type="domain" description="Cyclic nucleotide-binding" evidence="15">
    <location>
        <begin position="646"/>
        <end position="712"/>
    </location>
</feature>
<evidence type="ECO:0000256" key="5">
    <source>
        <dbReference type="ARBA" id="ARBA00022989"/>
    </source>
</evidence>
<organism evidence="18 19">
    <name type="scientific">Mesorhabditis spiculigera</name>
    <dbReference type="NCBI Taxonomy" id="96644"/>
    <lineage>
        <taxon>Eukaryota</taxon>
        <taxon>Metazoa</taxon>
        <taxon>Ecdysozoa</taxon>
        <taxon>Nematoda</taxon>
        <taxon>Chromadorea</taxon>
        <taxon>Rhabditida</taxon>
        <taxon>Rhabditina</taxon>
        <taxon>Rhabditomorpha</taxon>
        <taxon>Rhabditoidea</taxon>
        <taxon>Rhabditidae</taxon>
        <taxon>Mesorhabditinae</taxon>
        <taxon>Mesorhabditis</taxon>
    </lineage>
</organism>
<evidence type="ECO:0000313" key="18">
    <source>
        <dbReference type="EMBL" id="CAJ0568722.1"/>
    </source>
</evidence>
<evidence type="ECO:0000259" key="15">
    <source>
        <dbReference type="PROSITE" id="PS50042"/>
    </source>
</evidence>
<evidence type="ECO:0000256" key="11">
    <source>
        <dbReference type="PROSITE-ProRule" id="PRU01193"/>
    </source>
</evidence>